<dbReference type="EMBL" id="AWFG01000037">
    <property type="protein sequence ID" value="KCZ56907.1"/>
    <property type="molecule type" value="Genomic_DNA"/>
</dbReference>
<gene>
    <name evidence="2" type="ORF">HY30_18070</name>
</gene>
<dbReference type="Proteomes" id="UP000027190">
    <property type="component" value="Unassembled WGS sequence"/>
</dbReference>
<dbReference type="STRING" id="1280947.HY30_18070"/>
<feature type="transmembrane region" description="Helical" evidence="1">
    <location>
        <begin position="61"/>
        <end position="82"/>
    </location>
</feature>
<sequence>MSEYNEPAGVKTPWHLWLVGAISLLWNGFGCVDFTMTATRNAAYLEPYPQEMLDYWLNMPLWMWAIWAVGVFGGLLGSIALLLRRKLAFPFFAASFLAASISMGFGFLDKNAPRMEGAGLMSGIIILIALLLTLYASWMSRRDVLR</sequence>
<name>A0A062UEZ1_9PROT</name>
<dbReference type="AlphaFoldDB" id="A0A062UEZ1"/>
<protein>
    <recommendedName>
        <fullName evidence="4">Sugar transporter</fullName>
    </recommendedName>
</protein>
<evidence type="ECO:0008006" key="4">
    <source>
        <dbReference type="Google" id="ProtNLM"/>
    </source>
</evidence>
<comment type="caution">
    <text evidence="2">The sequence shown here is derived from an EMBL/GenBank/DDBJ whole genome shotgun (WGS) entry which is preliminary data.</text>
</comment>
<dbReference type="RefSeq" id="WP_034740855.1">
    <property type="nucleotide sequence ID" value="NZ_AWFG01000037.1"/>
</dbReference>
<organism evidence="2 3">
    <name type="scientific">Hyphomonas chukchiensis</name>
    <dbReference type="NCBI Taxonomy" id="1280947"/>
    <lineage>
        <taxon>Bacteria</taxon>
        <taxon>Pseudomonadati</taxon>
        <taxon>Pseudomonadota</taxon>
        <taxon>Alphaproteobacteria</taxon>
        <taxon>Hyphomonadales</taxon>
        <taxon>Hyphomonadaceae</taxon>
        <taxon>Hyphomonas</taxon>
    </lineage>
</organism>
<accession>A0A062UEZ1</accession>
<dbReference type="OrthoDB" id="5801787at2"/>
<keyword evidence="3" id="KW-1185">Reference proteome</keyword>
<keyword evidence="1" id="KW-0472">Membrane</keyword>
<evidence type="ECO:0000313" key="3">
    <source>
        <dbReference type="Proteomes" id="UP000027190"/>
    </source>
</evidence>
<keyword evidence="1" id="KW-1133">Transmembrane helix</keyword>
<keyword evidence="1" id="KW-0812">Transmembrane</keyword>
<dbReference type="PATRIC" id="fig|1280947.3.peg.2463"/>
<evidence type="ECO:0000313" key="2">
    <source>
        <dbReference type="EMBL" id="KCZ56907.1"/>
    </source>
</evidence>
<feature type="transmembrane region" description="Helical" evidence="1">
    <location>
        <begin position="120"/>
        <end position="138"/>
    </location>
</feature>
<reference evidence="2 3" key="1">
    <citation type="journal article" date="2014" name="Antonie Van Leeuwenhoek">
        <title>Hyphomonas beringensis sp. nov. and Hyphomonas chukchiensis sp. nov., isolated from surface seawater of the Bering Sea and Chukchi Sea.</title>
        <authorList>
            <person name="Li C."/>
            <person name="Lai Q."/>
            <person name="Li G."/>
            <person name="Dong C."/>
            <person name="Wang J."/>
            <person name="Liao Y."/>
            <person name="Shao Z."/>
        </authorList>
    </citation>
    <scope>NUCLEOTIDE SEQUENCE [LARGE SCALE GENOMIC DNA]</scope>
    <source>
        <strain evidence="2 3">BH-BN04-4</strain>
    </source>
</reference>
<dbReference type="eggNOG" id="ENOG50336M6">
    <property type="taxonomic scope" value="Bacteria"/>
</dbReference>
<proteinExistence type="predicted"/>
<feature type="transmembrane region" description="Helical" evidence="1">
    <location>
        <begin position="89"/>
        <end position="108"/>
    </location>
</feature>
<evidence type="ECO:0000256" key="1">
    <source>
        <dbReference type="SAM" id="Phobius"/>
    </source>
</evidence>